<evidence type="ECO:0000313" key="2">
    <source>
        <dbReference type="Proteomes" id="UP001274321"/>
    </source>
</evidence>
<keyword evidence="2" id="KW-1185">Reference proteome</keyword>
<dbReference type="EMBL" id="JAXAFJ010000008">
    <property type="protein sequence ID" value="MDX6807040.1"/>
    <property type="molecule type" value="Genomic_DNA"/>
</dbReference>
<name>A0ABU4RTN5_9HYPH</name>
<evidence type="ECO:0000313" key="1">
    <source>
        <dbReference type="EMBL" id="MDX6807040.1"/>
    </source>
</evidence>
<sequence>MSQSNQTHFDDEYDAIEAAVMETERGRWFLREFARRTRATETAALLAAIDRLENAMKAGLQPLPAAEEIAAAANGSKPALPGMRAEDLEGNSFESKILYFS</sequence>
<reference evidence="1 2" key="1">
    <citation type="submission" date="2023-11" db="EMBL/GenBank/DDBJ databases">
        <authorList>
            <person name="Bao R."/>
        </authorList>
    </citation>
    <scope>NUCLEOTIDE SEQUENCE [LARGE SCALE GENOMIC DNA]</scope>
    <source>
        <strain evidence="1 2">PJ23</strain>
    </source>
</reference>
<protein>
    <submittedName>
        <fullName evidence="1">Uncharacterized protein</fullName>
    </submittedName>
</protein>
<dbReference type="RefSeq" id="WP_319845190.1">
    <property type="nucleotide sequence ID" value="NZ_JAXAFJ010000008.1"/>
</dbReference>
<accession>A0ABU4RTN5</accession>
<organism evidence="1 2">
    <name type="scientific">Terrihabitans rhizophilus</name>
    <dbReference type="NCBI Taxonomy" id="3092662"/>
    <lineage>
        <taxon>Bacteria</taxon>
        <taxon>Pseudomonadati</taxon>
        <taxon>Pseudomonadota</taxon>
        <taxon>Alphaproteobacteria</taxon>
        <taxon>Hyphomicrobiales</taxon>
        <taxon>Terrihabitans</taxon>
    </lineage>
</organism>
<dbReference type="Proteomes" id="UP001274321">
    <property type="component" value="Unassembled WGS sequence"/>
</dbReference>
<proteinExistence type="predicted"/>
<comment type="caution">
    <text evidence="1">The sequence shown here is derived from an EMBL/GenBank/DDBJ whole genome shotgun (WGS) entry which is preliminary data.</text>
</comment>
<gene>
    <name evidence="1" type="ORF">SCD90_13290</name>
</gene>